<reference evidence="2 3" key="1">
    <citation type="submission" date="2018-07" db="EMBL/GenBank/DDBJ databases">
        <title>Genomic and Epidemiologic Investigation of an Indolent Hospital Outbreak.</title>
        <authorList>
            <person name="Johnson R.C."/>
            <person name="Deming C."/>
            <person name="Conlan S."/>
            <person name="Zellmer C.J."/>
            <person name="Michelin A.V."/>
            <person name="Lee-Lin S."/>
            <person name="Thomas P.J."/>
            <person name="Park M."/>
            <person name="Weingarten R.A."/>
            <person name="Less J."/>
            <person name="Dekker J.P."/>
            <person name="Frank K.M."/>
            <person name="Musser K.A."/>
            <person name="Mcquiston J.R."/>
            <person name="Henderson D.K."/>
            <person name="Lau A.F."/>
            <person name="Palmore T.N."/>
            <person name="Segre J.A."/>
        </authorList>
    </citation>
    <scope>NUCLEOTIDE SEQUENCE [LARGE SCALE GENOMIC DNA]</scope>
    <source>
        <strain evidence="2 3">SK-CDC1_0717</strain>
    </source>
</reference>
<comment type="caution">
    <text evidence="2">The sequence shown here is derived from an EMBL/GenBank/DDBJ whole genome shotgun (WGS) entry which is preliminary data.</text>
</comment>
<dbReference type="Proteomes" id="UP000287746">
    <property type="component" value="Unassembled WGS sequence"/>
</dbReference>
<gene>
    <name evidence="2" type="ORF">DAH66_12620</name>
</gene>
<evidence type="ECO:0000313" key="2">
    <source>
        <dbReference type="EMBL" id="RSY83106.1"/>
    </source>
</evidence>
<proteinExistence type="predicted"/>
<keyword evidence="1" id="KW-0812">Transmembrane</keyword>
<organism evidence="2 3">
    <name type="scientific">Sphingomonas koreensis</name>
    <dbReference type="NCBI Taxonomy" id="93064"/>
    <lineage>
        <taxon>Bacteria</taxon>
        <taxon>Pseudomonadati</taxon>
        <taxon>Pseudomonadota</taxon>
        <taxon>Alphaproteobacteria</taxon>
        <taxon>Sphingomonadales</taxon>
        <taxon>Sphingomonadaceae</taxon>
        <taxon>Sphingomonas</taxon>
    </lineage>
</organism>
<evidence type="ECO:0000313" key="3">
    <source>
        <dbReference type="Proteomes" id="UP000287746"/>
    </source>
</evidence>
<keyword evidence="1" id="KW-0472">Membrane</keyword>
<dbReference type="AlphaFoldDB" id="A0A430G2A8"/>
<name>A0A430G2A8_9SPHN</name>
<feature type="transmembrane region" description="Helical" evidence="1">
    <location>
        <begin position="36"/>
        <end position="56"/>
    </location>
</feature>
<protein>
    <submittedName>
        <fullName evidence="2">Uncharacterized protein</fullName>
    </submittedName>
</protein>
<evidence type="ECO:0000256" key="1">
    <source>
        <dbReference type="SAM" id="Phobius"/>
    </source>
</evidence>
<accession>A0A430G2A8</accession>
<sequence>MTDAGNAAQVPVVAAQLFEIWRAEQAQLGEKKRASWPAWLGVALALVGIVFSAGSLRSDVATAAVRIEKVEQRLGSQDKAIAQITDRLARIETKLDLVLEQRKIRQ</sequence>
<keyword evidence="1" id="KW-1133">Transmembrane helix</keyword>
<dbReference type="RefSeq" id="WP_126004679.1">
    <property type="nucleotide sequence ID" value="NZ_QQYZ01000011.1"/>
</dbReference>
<dbReference type="EMBL" id="QQYZ01000011">
    <property type="protein sequence ID" value="RSY83106.1"/>
    <property type="molecule type" value="Genomic_DNA"/>
</dbReference>